<dbReference type="InterPro" id="IPR040442">
    <property type="entry name" value="Pyrv_kinase-like_dom_sf"/>
</dbReference>
<comment type="caution">
    <text evidence="1">The sequence shown here is derived from an EMBL/GenBank/DDBJ whole genome shotgun (WGS) entry which is preliminary data.</text>
</comment>
<organism evidence="1 2">
    <name type="scientific">Sphaerochaeta halotolerans</name>
    <dbReference type="NCBI Taxonomy" id="2293840"/>
    <lineage>
        <taxon>Bacteria</taxon>
        <taxon>Pseudomonadati</taxon>
        <taxon>Spirochaetota</taxon>
        <taxon>Spirochaetia</taxon>
        <taxon>Spirochaetales</taxon>
        <taxon>Sphaerochaetaceae</taxon>
        <taxon>Sphaerochaeta</taxon>
    </lineage>
</organism>
<keyword evidence="2" id="KW-1185">Reference proteome</keyword>
<reference evidence="1 2" key="2">
    <citation type="submission" date="2018-09" db="EMBL/GenBank/DDBJ databases">
        <title>Genome of Sphaerochaeta halotolerans strain 4-11.</title>
        <authorList>
            <person name="Nazina T.N."/>
            <person name="Sokolova D.S."/>
        </authorList>
    </citation>
    <scope>NUCLEOTIDE SEQUENCE [LARGE SCALE GENOMIC DNA]</scope>
    <source>
        <strain evidence="1 2">4-11</strain>
    </source>
</reference>
<dbReference type="PANTHER" id="PTHR30502:SF0">
    <property type="entry name" value="PHOSPHOENOLPYRUVATE CARBOXYLASE FAMILY PROTEIN"/>
    <property type="match status" value="1"/>
</dbReference>
<evidence type="ECO:0008006" key="3">
    <source>
        <dbReference type="Google" id="ProtNLM"/>
    </source>
</evidence>
<gene>
    <name evidence="1" type="ORF">DYP60_03925</name>
</gene>
<dbReference type="EMBL" id="QUWK01000003">
    <property type="protein sequence ID" value="RFU95632.1"/>
    <property type="molecule type" value="Genomic_DNA"/>
</dbReference>
<dbReference type="GO" id="GO:0005737">
    <property type="term" value="C:cytoplasm"/>
    <property type="evidence" value="ECO:0007669"/>
    <property type="project" value="TreeGrafter"/>
</dbReference>
<dbReference type="InterPro" id="IPR015813">
    <property type="entry name" value="Pyrv/PenolPyrv_kinase-like_dom"/>
</dbReference>
<protein>
    <recommendedName>
        <fullName evidence="3">HpcH/HpaI aldolase/citrate lyase domain-containing protein</fullName>
    </recommendedName>
</protein>
<accession>A0A372MIL9</accession>
<dbReference type="AlphaFoldDB" id="A0A372MIL9"/>
<evidence type="ECO:0000313" key="2">
    <source>
        <dbReference type="Proteomes" id="UP000264002"/>
    </source>
</evidence>
<reference evidence="2" key="1">
    <citation type="submission" date="2018-08" db="EMBL/GenBank/DDBJ databases">
        <authorList>
            <person name="Grouzdev D.S."/>
            <person name="Krutkina M.S."/>
        </authorList>
    </citation>
    <scope>NUCLEOTIDE SEQUENCE [LARGE SCALE GENOMIC DNA]</scope>
    <source>
        <strain evidence="2">4-11</strain>
    </source>
</reference>
<dbReference type="Proteomes" id="UP000264002">
    <property type="component" value="Unassembled WGS sequence"/>
</dbReference>
<dbReference type="RefSeq" id="WP_117329580.1">
    <property type="nucleotide sequence ID" value="NZ_QUWK01000003.1"/>
</dbReference>
<proteinExistence type="predicted"/>
<sequence>MNRGNEFRKRLAEGTAIGGHVFLNDPAITEALARHGYDFIWIDAEHGPFDKQNLLMHIKAAKKAKKPVGVSIGPDPKMIETYKSLGVDFFSCGDDISFLQMGAERTISMLHK</sequence>
<dbReference type="SUPFAM" id="SSF51621">
    <property type="entry name" value="Phosphoenolpyruvate/pyruvate domain"/>
    <property type="match status" value="1"/>
</dbReference>
<name>A0A372MIL9_9SPIR</name>
<dbReference type="InterPro" id="IPR050251">
    <property type="entry name" value="HpcH-HpaI_aldolase"/>
</dbReference>
<dbReference type="Gene3D" id="3.20.20.60">
    <property type="entry name" value="Phosphoenolpyruvate-binding domains"/>
    <property type="match status" value="2"/>
</dbReference>
<evidence type="ECO:0000313" key="1">
    <source>
        <dbReference type="EMBL" id="RFU95632.1"/>
    </source>
</evidence>
<dbReference type="GO" id="GO:0016832">
    <property type="term" value="F:aldehyde-lyase activity"/>
    <property type="evidence" value="ECO:0007669"/>
    <property type="project" value="TreeGrafter"/>
</dbReference>
<dbReference type="PANTHER" id="PTHR30502">
    <property type="entry name" value="2-KETO-3-DEOXY-L-RHAMNONATE ALDOLASE"/>
    <property type="match status" value="1"/>
</dbReference>